<protein>
    <submittedName>
        <fullName evidence="2">Os02g0827500 protein</fullName>
    </submittedName>
</protein>
<name>C7IY65_ORYSJ</name>
<dbReference type="EMBL" id="AP008208">
    <property type="protein sequence ID" value="BAH91944.1"/>
    <property type="molecule type" value="Genomic_DNA"/>
</dbReference>
<evidence type="ECO:0000256" key="1">
    <source>
        <dbReference type="ARBA" id="ARBA00004586"/>
    </source>
</evidence>
<dbReference type="PANTHER" id="PTHR13466">
    <property type="entry name" value="TEX2 PROTEIN-RELATED"/>
    <property type="match status" value="1"/>
</dbReference>
<evidence type="ECO:0000313" key="2">
    <source>
        <dbReference type="EMBL" id="BAH91944.1"/>
    </source>
</evidence>
<dbReference type="Proteomes" id="UP000000763">
    <property type="component" value="Chromosome 2"/>
</dbReference>
<dbReference type="PANTHER" id="PTHR13466:SF0">
    <property type="entry name" value="SMP-LTD DOMAIN-CONTAINING PROTEIN"/>
    <property type="match status" value="1"/>
</dbReference>
<dbReference type="AlphaFoldDB" id="C7IY65"/>
<organism evidence="2 3">
    <name type="scientific">Oryza sativa subsp. japonica</name>
    <name type="common">Rice</name>
    <dbReference type="NCBI Taxonomy" id="39947"/>
    <lineage>
        <taxon>Eukaryota</taxon>
        <taxon>Viridiplantae</taxon>
        <taxon>Streptophyta</taxon>
        <taxon>Embryophyta</taxon>
        <taxon>Tracheophyta</taxon>
        <taxon>Spermatophyta</taxon>
        <taxon>Magnoliopsida</taxon>
        <taxon>Liliopsida</taxon>
        <taxon>Poales</taxon>
        <taxon>Poaceae</taxon>
        <taxon>BOP clade</taxon>
        <taxon>Oryzoideae</taxon>
        <taxon>Oryzeae</taxon>
        <taxon>Oryzinae</taxon>
        <taxon>Oryza</taxon>
        <taxon>Oryza sativa</taxon>
    </lineage>
</organism>
<gene>
    <name evidence="2" type="ordered locus">Os02g0827500</name>
</gene>
<dbReference type="GO" id="GO:0005789">
    <property type="term" value="C:endoplasmic reticulum membrane"/>
    <property type="evidence" value="ECO:0007669"/>
    <property type="project" value="UniProtKB-SubCell"/>
</dbReference>
<dbReference type="KEGG" id="dosa:Os02g0827500"/>
<proteinExistence type="predicted"/>
<reference evidence="2 3" key="1">
    <citation type="journal article" date="2005" name="Nature">
        <title>The map-based sequence of the rice genome.</title>
        <authorList>
            <consortium name="International rice genome sequencing project (IRGSP)"/>
            <person name="Matsumoto T."/>
            <person name="Wu J."/>
            <person name="Kanamori H."/>
            <person name="Katayose Y."/>
            <person name="Fujisawa M."/>
            <person name="Namiki N."/>
            <person name="Mizuno H."/>
            <person name="Yamamoto K."/>
            <person name="Antonio B.A."/>
            <person name="Baba T."/>
            <person name="Sakata K."/>
            <person name="Nagamura Y."/>
            <person name="Aoki H."/>
            <person name="Arikawa K."/>
            <person name="Arita K."/>
            <person name="Bito T."/>
            <person name="Chiden Y."/>
            <person name="Fujitsuka N."/>
            <person name="Fukunaka R."/>
            <person name="Hamada M."/>
            <person name="Harada C."/>
            <person name="Hayashi A."/>
            <person name="Hijishita S."/>
            <person name="Honda M."/>
            <person name="Hosokawa S."/>
            <person name="Ichikawa Y."/>
            <person name="Idonuma A."/>
            <person name="Iijima M."/>
            <person name="Ikeda M."/>
            <person name="Ikeno M."/>
            <person name="Ito K."/>
            <person name="Ito S."/>
            <person name="Ito T."/>
            <person name="Ito Y."/>
            <person name="Ito Y."/>
            <person name="Iwabuchi A."/>
            <person name="Kamiya K."/>
            <person name="Karasawa W."/>
            <person name="Kurita K."/>
            <person name="Katagiri S."/>
            <person name="Kikuta A."/>
            <person name="Kobayashi H."/>
            <person name="Kobayashi N."/>
            <person name="Machita K."/>
            <person name="Maehara T."/>
            <person name="Masukawa M."/>
            <person name="Mizubayashi T."/>
            <person name="Mukai Y."/>
            <person name="Nagasaki H."/>
            <person name="Nagata Y."/>
            <person name="Naito S."/>
            <person name="Nakashima M."/>
            <person name="Nakama Y."/>
            <person name="Nakamichi Y."/>
            <person name="Nakamura M."/>
            <person name="Meguro A."/>
            <person name="Negishi M."/>
            <person name="Ohta I."/>
            <person name="Ohta T."/>
            <person name="Okamoto M."/>
            <person name="Ono N."/>
            <person name="Saji S."/>
            <person name="Sakaguchi M."/>
            <person name="Sakai K."/>
            <person name="Shibata M."/>
            <person name="Shimokawa T."/>
            <person name="Song J."/>
            <person name="Takazaki Y."/>
            <person name="Terasawa K."/>
            <person name="Tsugane M."/>
            <person name="Tsuji K."/>
            <person name="Ueda S."/>
            <person name="Waki K."/>
            <person name="Yamagata H."/>
            <person name="Yamamoto M."/>
            <person name="Yamamoto S."/>
            <person name="Yamane H."/>
            <person name="Yoshiki S."/>
            <person name="Yoshihara R."/>
            <person name="Yukawa K."/>
            <person name="Zhong H."/>
            <person name="Yano M."/>
            <person name="Yuan Q."/>
            <person name="Ouyang S."/>
            <person name="Liu J."/>
            <person name="Jones K.M."/>
            <person name="Gansberger K."/>
            <person name="Moffat K."/>
            <person name="Hill J."/>
            <person name="Bera J."/>
            <person name="Fadrosh D."/>
            <person name="Jin S."/>
            <person name="Johri S."/>
            <person name="Kim M."/>
            <person name="Overton L."/>
            <person name="Reardon M."/>
            <person name="Tsitrin T."/>
            <person name="Vuong H."/>
            <person name="Weaver B."/>
            <person name="Ciecko A."/>
            <person name="Tallon L."/>
            <person name="Jackson J."/>
            <person name="Pai G."/>
            <person name="Aken S.V."/>
            <person name="Utterback T."/>
            <person name="Reidmuller S."/>
            <person name="Feldblyum T."/>
            <person name="Hsiao J."/>
            <person name="Zismann V."/>
            <person name="Iobst S."/>
            <person name="de Vazeille A.R."/>
            <person name="Buell C.R."/>
            <person name="Ying K."/>
            <person name="Li Y."/>
            <person name="Lu T."/>
            <person name="Huang Y."/>
            <person name="Zhao Q."/>
            <person name="Feng Q."/>
            <person name="Zhang L."/>
            <person name="Zhu J."/>
            <person name="Weng Q."/>
            <person name="Mu J."/>
            <person name="Lu Y."/>
            <person name="Fan D."/>
            <person name="Liu Y."/>
            <person name="Guan J."/>
            <person name="Zhang Y."/>
            <person name="Yu S."/>
            <person name="Liu X."/>
            <person name="Zhang Y."/>
            <person name="Hong G."/>
            <person name="Han B."/>
            <person name="Choisne N."/>
            <person name="Demange N."/>
            <person name="Orjeda G."/>
            <person name="Samain S."/>
            <person name="Cattolico L."/>
            <person name="Pelletier E."/>
            <person name="Couloux A."/>
            <person name="Segurens B."/>
            <person name="Wincker P."/>
            <person name="D'Hont A."/>
            <person name="Scarpelli C."/>
            <person name="Weissenbach J."/>
            <person name="Salanoubat M."/>
            <person name="Quetier F."/>
            <person name="Yu Y."/>
            <person name="Kim H.R."/>
            <person name="Rambo T."/>
            <person name="Currie J."/>
            <person name="Collura K."/>
            <person name="Luo M."/>
            <person name="Yang T."/>
            <person name="Ammiraju J.S.S."/>
            <person name="Engler F."/>
            <person name="Soderlund C."/>
            <person name="Wing R.A."/>
            <person name="Palmer L.E."/>
            <person name="de la Bastide M."/>
            <person name="Spiegel L."/>
            <person name="Nascimento L."/>
            <person name="Zutavern T."/>
            <person name="O'Shaughnessy A."/>
            <person name="Dike S."/>
            <person name="Dedhia N."/>
            <person name="Preston R."/>
            <person name="Balija V."/>
            <person name="McCombie W.R."/>
            <person name="Chow T."/>
            <person name="Chen H."/>
            <person name="Chung M."/>
            <person name="Chen C."/>
            <person name="Shaw J."/>
            <person name="Wu H."/>
            <person name="Hsiao K."/>
            <person name="Chao Y."/>
            <person name="Chu M."/>
            <person name="Cheng C."/>
            <person name="Hour A."/>
            <person name="Lee P."/>
            <person name="Lin S."/>
            <person name="Lin Y."/>
            <person name="Liou J."/>
            <person name="Liu S."/>
            <person name="Hsing Y."/>
            <person name="Raghuvanshi S."/>
            <person name="Mohanty A."/>
            <person name="Bharti A.K."/>
            <person name="Gaur A."/>
            <person name="Gupta V."/>
            <person name="Kumar D."/>
            <person name="Ravi V."/>
            <person name="Vij S."/>
            <person name="Kapur A."/>
            <person name="Khurana P."/>
            <person name="Khurana P."/>
            <person name="Khurana J.P."/>
            <person name="Tyagi A.K."/>
            <person name="Gaikwad K."/>
            <person name="Singh A."/>
            <person name="Dalal V."/>
            <person name="Srivastava S."/>
            <person name="Dixit A."/>
            <person name="Pal A.K."/>
            <person name="Ghazi I.A."/>
            <person name="Yadav M."/>
            <person name="Pandit A."/>
            <person name="Bhargava A."/>
            <person name="Sureshbabu K."/>
            <person name="Batra K."/>
            <person name="Sharma T.R."/>
            <person name="Mohapatra T."/>
            <person name="Singh N.K."/>
            <person name="Messing J."/>
            <person name="Nelson A.B."/>
            <person name="Fuks G."/>
            <person name="Kavchok S."/>
            <person name="Keizer G."/>
            <person name="Linton E."/>
            <person name="Llaca V."/>
            <person name="Song R."/>
            <person name="Tanyolac B."/>
            <person name="Young S."/>
            <person name="Ho-Il K."/>
            <person name="Hahn J.H."/>
            <person name="Sangsakoo G."/>
            <person name="Vanavichit A."/>
            <person name="de Mattos Luiz.A.T."/>
            <person name="Zimmer P.D."/>
            <person name="Malone G."/>
            <person name="Dellagostin O."/>
            <person name="de Oliveira A.C."/>
            <person name="Bevan M."/>
            <person name="Bancroft I."/>
            <person name="Minx P."/>
            <person name="Cordum H."/>
            <person name="Wilson R."/>
            <person name="Cheng Z."/>
            <person name="Jin W."/>
            <person name="Jiang J."/>
            <person name="Leong S.A."/>
            <person name="Iwama H."/>
            <person name="Gojobori T."/>
            <person name="Itoh T."/>
            <person name="Niimura Y."/>
            <person name="Fujii Y."/>
            <person name="Habara T."/>
            <person name="Sakai H."/>
            <person name="Sato Y."/>
            <person name="Wilson G."/>
            <person name="Kumar K."/>
            <person name="McCouch S."/>
            <person name="Juretic N."/>
            <person name="Hoen D."/>
            <person name="Wright S."/>
            <person name="Bruskiewich R."/>
            <person name="Bureau T."/>
            <person name="Miyao A."/>
            <person name="Hirochika H."/>
            <person name="Nishikawa T."/>
            <person name="Kadowaki K."/>
            <person name="Sugiura M."/>
            <person name="Burr B."/>
            <person name="Sasaki T."/>
        </authorList>
    </citation>
    <scope>NUCLEOTIDE SEQUENCE [LARGE SCALE GENOMIC DNA]</scope>
    <source>
        <strain evidence="3">cv. Nipponbare</strain>
    </source>
</reference>
<sequence length="159" mass="18101">DLLAQVPLSLAIKISSVRGVLRVHVKPPPSDQLWYGFTSMPDLEWDIESSIGDRKITNSHIGSLIGNRFKVVNTSHPLLSLLLLFQPTCFNHTFLLLRLHSVTVWCSQTVKVFPYHLCWQKRMTGYLSRMHLLFGSIVSPLRPEATLQPLRQPGLTKLF</sequence>
<comment type="subcellular location">
    <subcellularLocation>
        <location evidence="1">Endoplasmic reticulum membrane</location>
    </subcellularLocation>
</comment>
<accession>C7IY65</accession>
<reference evidence="3" key="2">
    <citation type="journal article" date="2008" name="Nucleic Acids Res.">
        <title>The rice annotation project database (RAP-DB): 2008 update.</title>
        <authorList>
            <consortium name="The rice annotation project (RAP)"/>
        </authorList>
    </citation>
    <scope>GENOME REANNOTATION</scope>
    <source>
        <strain evidence="3">cv. Nipponbare</strain>
    </source>
</reference>
<evidence type="ECO:0000313" key="3">
    <source>
        <dbReference type="Proteomes" id="UP000000763"/>
    </source>
</evidence>
<feature type="non-terminal residue" evidence="2">
    <location>
        <position position="1"/>
    </location>
</feature>